<keyword evidence="7" id="KW-0807">Transducer</keyword>
<evidence type="ECO:0000313" key="10">
    <source>
        <dbReference type="RefSeq" id="XP_049305379.1"/>
    </source>
</evidence>
<comment type="subcellular location">
    <subcellularLocation>
        <location evidence="1">Cell membrane</location>
        <topology evidence="1">Multi-pass membrane protein</topology>
    </subcellularLocation>
</comment>
<sequence>MRQVYGVPMLLETCYVLSVLPSFPAFVLKMISWNISFNIVFLKYCCTALIWVLPPLLILIQAMAANTINAEANKTVKILAKIPHTGTGLDKMVDKFLMKNVRKKPILTAYGFFQLDRSALFKLFTAIITYIMILVQFTDIENSLKAKEVQTNIN</sequence>
<keyword evidence="4 8" id="KW-1133">Transmembrane helix</keyword>
<keyword evidence="5 8" id="KW-0472">Membrane</keyword>
<reference evidence="9" key="1">
    <citation type="submission" date="2025-05" db="UniProtKB">
        <authorList>
            <consortium name="RefSeq"/>
        </authorList>
    </citation>
    <scope>NUCLEOTIDE SEQUENCE [LARGE SCALE GENOMIC DNA]</scope>
</reference>
<name>A0ABM3J829_BACDO</name>
<gene>
    <name evidence="10" type="primary">LOC115065986</name>
</gene>
<keyword evidence="2" id="KW-1003">Cell membrane</keyword>
<evidence type="ECO:0000313" key="9">
    <source>
        <dbReference type="Proteomes" id="UP001652620"/>
    </source>
</evidence>
<evidence type="ECO:0000256" key="1">
    <source>
        <dbReference type="ARBA" id="ARBA00004651"/>
    </source>
</evidence>
<feature type="transmembrane region" description="Helical" evidence="8">
    <location>
        <begin position="6"/>
        <end position="28"/>
    </location>
</feature>
<dbReference type="Proteomes" id="UP001652620">
    <property type="component" value="Chromosome 1"/>
</dbReference>
<evidence type="ECO:0000256" key="7">
    <source>
        <dbReference type="ARBA" id="ARBA00023224"/>
    </source>
</evidence>
<evidence type="ECO:0000256" key="6">
    <source>
        <dbReference type="ARBA" id="ARBA00023170"/>
    </source>
</evidence>
<organism evidence="9 10">
    <name type="scientific">Bactrocera dorsalis</name>
    <name type="common">Oriental fruit fly</name>
    <name type="synonym">Dacus dorsalis</name>
    <dbReference type="NCBI Taxonomy" id="27457"/>
    <lineage>
        <taxon>Eukaryota</taxon>
        <taxon>Metazoa</taxon>
        <taxon>Ecdysozoa</taxon>
        <taxon>Arthropoda</taxon>
        <taxon>Hexapoda</taxon>
        <taxon>Insecta</taxon>
        <taxon>Pterygota</taxon>
        <taxon>Neoptera</taxon>
        <taxon>Endopterygota</taxon>
        <taxon>Diptera</taxon>
        <taxon>Brachycera</taxon>
        <taxon>Muscomorpha</taxon>
        <taxon>Tephritoidea</taxon>
        <taxon>Tephritidae</taxon>
        <taxon>Bactrocera</taxon>
        <taxon>Bactrocera</taxon>
    </lineage>
</organism>
<feature type="transmembrane region" description="Helical" evidence="8">
    <location>
        <begin position="40"/>
        <end position="64"/>
    </location>
</feature>
<evidence type="ECO:0000256" key="5">
    <source>
        <dbReference type="ARBA" id="ARBA00023136"/>
    </source>
</evidence>
<evidence type="ECO:0000256" key="8">
    <source>
        <dbReference type="SAM" id="Phobius"/>
    </source>
</evidence>
<reference evidence="10" key="2">
    <citation type="submission" date="2025-08" db="UniProtKB">
        <authorList>
            <consortium name="RefSeq"/>
        </authorList>
    </citation>
    <scope>IDENTIFICATION</scope>
    <source>
        <tissue evidence="10">Adult</tissue>
    </source>
</reference>
<protein>
    <submittedName>
        <fullName evidence="10">Gustatory and pheromone receptor 39a isoform X2</fullName>
    </submittedName>
</protein>
<evidence type="ECO:0000256" key="4">
    <source>
        <dbReference type="ARBA" id="ARBA00022989"/>
    </source>
</evidence>
<dbReference type="GeneID" id="115065986"/>
<keyword evidence="9" id="KW-1185">Reference proteome</keyword>
<dbReference type="PANTHER" id="PTHR21143:SF133">
    <property type="entry name" value="GUSTATORY AND PHEROMONE RECEPTOR 32A-RELATED"/>
    <property type="match status" value="1"/>
</dbReference>
<accession>A0ABM3J829</accession>
<dbReference type="RefSeq" id="XP_049305379.1">
    <property type="nucleotide sequence ID" value="XM_049449422.1"/>
</dbReference>
<dbReference type="Pfam" id="PF08395">
    <property type="entry name" value="7tm_7"/>
    <property type="match status" value="1"/>
</dbReference>
<keyword evidence="3 8" id="KW-0812">Transmembrane</keyword>
<dbReference type="PANTHER" id="PTHR21143">
    <property type="entry name" value="INVERTEBRATE GUSTATORY RECEPTOR"/>
    <property type="match status" value="1"/>
</dbReference>
<proteinExistence type="predicted"/>
<feature type="transmembrane region" description="Helical" evidence="8">
    <location>
        <begin position="119"/>
        <end position="137"/>
    </location>
</feature>
<evidence type="ECO:0000256" key="2">
    <source>
        <dbReference type="ARBA" id="ARBA00022475"/>
    </source>
</evidence>
<dbReference type="InterPro" id="IPR013604">
    <property type="entry name" value="7TM_chemorcpt"/>
</dbReference>
<evidence type="ECO:0000256" key="3">
    <source>
        <dbReference type="ARBA" id="ARBA00022692"/>
    </source>
</evidence>
<keyword evidence="6 10" id="KW-0675">Receptor</keyword>